<dbReference type="RefSeq" id="WP_245853273.1">
    <property type="nucleotide sequence ID" value="NZ_JBHUFP010000004.1"/>
</dbReference>
<keyword evidence="2" id="KW-1185">Reference proteome</keyword>
<organism evidence="1 2">
    <name type="scientific">Pasteurella oralis</name>
    <dbReference type="NCBI Taxonomy" id="1071947"/>
    <lineage>
        <taxon>Bacteria</taxon>
        <taxon>Pseudomonadati</taxon>
        <taxon>Pseudomonadota</taxon>
        <taxon>Gammaproteobacteria</taxon>
        <taxon>Pasteurellales</taxon>
        <taxon>Pasteurellaceae</taxon>
        <taxon>Pasteurella</taxon>
    </lineage>
</organism>
<evidence type="ECO:0000313" key="1">
    <source>
        <dbReference type="EMBL" id="MFD1805400.1"/>
    </source>
</evidence>
<gene>
    <name evidence="1" type="ORF">ACFSAV_03275</name>
</gene>
<reference evidence="2" key="1">
    <citation type="journal article" date="2019" name="Int. J. Syst. Evol. Microbiol.">
        <title>The Global Catalogue of Microorganisms (GCM) 10K type strain sequencing project: providing services to taxonomists for standard genome sequencing and annotation.</title>
        <authorList>
            <consortium name="The Broad Institute Genomics Platform"/>
            <consortium name="The Broad Institute Genome Sequencing Center for Infectious Disease"/>
            <person name="Wu L."/>
            <person name="Ma J."/>
        </authorList>
    </citation>
    <scope>NUCLEOTIDE SEQUENCE [LARGE SCALE GENOMIC DNA]</scope>
    <source>
        <strain evidence="2">CCM 7950</strain>
    </source>
</reference>
<comment type="caution">
    <text evidence="1">The sequence shown here is derived from an EMBL/GenBank/DDBJ whole genome shotgun (WGS) entry which is preliminary data.</text>
</comment>
<proteinExistence type="predicted"/>
<sequence>MDYDEYHQTKSGSLISKTKQTSYDVINTAIHQGSQFAAQNIVLQAGNQLNSTGLKTSAKQIQADAKAIELGTVTDDRAETHWSQRSK</sequence>
<dbReference type="EMBL" id="JBHUFP010000004">
    <property type="protein sequence ID" value="MFD1805400.1"/>
    <property type="molecule type" value="Genomic_DNA"/>
</dbReference>
<accession>A0ABW4NSX8</accession>
<dbReference type="Proteomes" id="UP001597420">
    <property type="component" value="Unassembled WGS sequence"/>
</dbReference>
<name>A0ABW4NSX8_9PAST</name>
<protein>
    <submittedName>
        <fullName evidence="1">Uncharacterized protein</fullName>
    </submittedName>
</protein>
<evidence type="ECO:0000313" key="2">
    <source>
        <dbReference type="Proteomes" id="UP001597420"/>
    </source>
</evidence>